<sequence>MNPDEEMTLDEAAAIYAEGRFPRKGWLIDRVVLLIAPKESHELAFRSGWAFAEAKSRREAAS</sequence>
<protein>
    <submittedName>
        <fullName evidence="1">Uncharacterized protein</fullName>
    </submittedName>
</protein>
<accession>A0ABN6XAJ2</accession>
<dbReference type="RefSeq" id="WP_286218130.1">
    <property type="nucleotide sequence ID" value="NZ_AP027729.1"/>
</dbReference>
<dbReference type="EMBL" id="AP027729">
    <property type="protein sequence ID" value="BDZ40800.1"/>
    <property type="molecule type" value="Genomic_DNA"/>
</dbReference>
<dbReference type="Proteomes" id="UP001321475">
    <property type="component" value="Chromosome"/>
</dbReference>
<reference evidence="2" key="1">
    <citation type="journal article" date="2019" name="Int. J. Syst. Evol. Microbiol.">
        <title>The Global Catalogue of Microorganisms (GCM) 10K type strain sequencing project: providing services to taxonomists for standard genome sequencing and annotation.</title>
        <authorList>
            <consortium name="The Broad Institute Genomics Platform"/>
            <consortium name="The Broad Institute Genome Sequencing Center for Infectious Disease"/>
            <person name="Wu L."/>
            <person name="Ma J."/>
        </authorList>
    </citation>
    <scope>NUCLEOTIDE SEQUENCE [LARGE SCALE GENOMIC DNA]</scope>
    <source>
        <strain evidence="2">NBRC 108565</strain>
    </source>
</reference>
<gene>
    <name evidence="1" type="ORF">GCM10025865_00990</name>
</gene>
<evidence type="ECO:0000313" key="1">
    <source>
        <dbReference type="EMBL" id="BDZ40800.1"/>
    </source>
</evidence>
<organism evidence="1 2">
    <name type="scientific">Paraoerskovia sediminicola</name>
    <dbReference type="NCBI Taxonomy" id="1138587"/>
    <lineage>
        <taxon>Bacteria</taxon>
        <taxon>Bacillati</taxon>
        <taxon>Actinomycetota</taxon>
        <taxon>Actinomycetes</taxon>
        <taxon>Micrococcales</taxon>
        <taxon>Cellulomonadaceae</taxon>
        <taxon>Paraoerskovia</taxon>
    </lineage>
</organism>
<proteinExistence type="predicted"/>
<evidence type="ECO:0000313" key="2">
    <source>
        <dbReference type="Proteomes" id="UP001321475"/>
    </source>
</evidence>
<name>A0ABN6XAJ2_9CELL</name>
<keyword evidence="2" id="KW-1185">Reference proteome</keyword>